<gene>
    <name evidence="1" type="ORF">G6045_28995</name>
</gene>
<accession>A0A6G4XSI4</accession>
<dbReference type="Proteomes" id="UP000481109">
    <property type="component" value="Unassembled WGS sequence"/>
</dbReference>
<dbReference type="EMBL" id="JAAKZW010000164">
    <property type="protein sequence ID" value="NGO79664.1"/>
    <property type="molecule type" value="Genomic_DNA"/>
</dbReference>
<name>A0A6G4XSI4_9ACTN</name>
<sequence>MTDRPSGEPGAEGAAPGSVDELIEAWDEMREFVDQVPPEHDRLVLQCARELAADPGGALAYRWTAGLVLALPFLAAGGPGEGVREEAFGAAQAVDRALRDEPCAHQEHPYQGNLAADQWSFAEILRDLGGGEPVAWVVPLPREQWLCPRNTAGCARVVMESLRPGSAEDVPPFLPFEDRYELDGLTAIMEGYPLGRTYDIAWDLTSAAAPLREADRDDLAGRVFVATAVAWYVEVEADGTVDIQELLDTLTEGFERARGLLDAGPCAHDVHPELPQDTTETLSVGMHLASARGRATYARWPEEWAIPLDTALCPAFVAATAEDSLRRLRNTP</sequence>
<reference evidence="1 2" key="1">
    <citation type="submission" date="2020-02" db="EMBL/GenBank/DDBJ databases">
        <title>Whole-genome analyses of novel actinobacteria.</title>
        <authorList>
            <person name="Sahin N."/>
            <person name="Tokatli A."/>
        </authorList>
    </citation>
    <scope>NUCLEOTIDE SEQUENCE [LARGE SCALE GENOMIC DNA]</scope>
    <source>
        <strain evidence="1 2">YC504</strain>
    </source>
</reference>
<comment type="caution">
    <text evidence="1">The sequence shown here is derived from an EMBL/GenBank/DDBJ whole genome shotgun (WGS) entry which is preliminary data.</text>
</comment>
<protein>
    <submittedName>
        <fullName evidence="1">Uncharacterized protein</fullName>
    </submittedName>
</protein>
<dbReference type="RefSeq" id="WP_165335103.1">
    <property type="nucleotide sequence ID" value="NZ_JAAKZW010000164.1"/>
</dbReference>
<keyword evidence="2" id="KW-1185">Reference proteome</keyword>
<dbReference type="AlphaFoldDB" id="A0A6G4XSI4"/>
<evidence type="ECO:0000313" key="1">
    <source>
        <dbReference type="EMBL" id="NGO79664.1"/>
    </source>
</evidence>
<evidence type="ECO:0000313" key="2">
    <source>
        <dbReference type="Proteomes" id="UP000481109"/>
    </source>
</evidence>
<proteinExistence type="predicted"/>
<organism evidence="1 2">
    <name type="scientific">Streptomyces mesophilus</name>
    <dbReference type="NCBI Taxonomy" id="1775132"/>
    <lineage>
        <taxon>Bacteria</taxon>
        <taxon>Bacillati</taxon>
        <taxon>Actinomycetota</taxon>
        <taxon>Actinomycetes</taxon>
        <taxon>Kitasatosporales</taxon>
        <taxon>Streptomycetaceae</taxon>
        <taxon>Streptomyces</taxon>
    </lineage>
</organism>